<dbReference type="PANTHER" id="PTHR31616:SF10">
    <property type="entry name" value="TREHALASE"/>
    <property type="match status" value="1"/>
</dbReference>
<organism evidence="15 16">
    <name type="scientific">Actinacidiphila rubida</name>
    <dbReference type="NCBI Taxonomy" id="310780"/>
    <lineage>
        <taxon>Bacteria</taxon>
        <taxon>Bacillati</taxon>
        <taxon>Actinomycetota</taxon>
        <taxon>Actinomycetes</taxon>
        <taxon>Kitasatosporales</taxon>
        <taxon>Streptomycetaceae</taxon>
        <taxon>Actinacidiphila</taxon>
    </lineage>
</organism>
<comment type="pathway">
    <text evidence="11">Glycan degradation; trehalose degradation; D-glucose from alpha,alpha-trehalose: step 1/1.</text>
</comment>
<dbReference type="STRING" id="310780.SAMN05216267_105418"/>
<proteinExistence type="inferred from homology"/>
<evidence type="ECO:0000256" key="8">
    <source>
        <dbReference type="ARBA" id="ARBA00030473"/>
    </source>
</evidence>
<dbReference type="OrthoDB" id="3902805at2"/>
<dbReference type="InterPro" id="IPR012341">
    <property type="entry name" value="6hp_glycosidase-like_sf"/>
</dbReference>
<comment type="cofactor">
    <cofactor evidence="10">
        <name>phosphate</name>
        <dbReference type="ChEBI" id="CHEBI:43474"/>
    </cofactor>
</comment>
<protein>
    <recommendedName>
        <fullName evidence="4">Trehalase</fullName>
        <ecNumber evidence="3">3.2.1.28</ecNumber>
    </recommendedName>
    <alternativeName>
        <fullName evidence="8">Alpha,alpha-trehalase</fullName>
    </alternativeName>
    <alternativeName>
        <fullName evidence="9">Alpha,alpha-trehalose glucohydrolase</fullName>
    </alternativeName>
</protein>
<reference evidence="15 16" key="1">
    <citation type="submission" date="2016-10" db="EMBL/GenBank/DDBJ databases">
        <authorList>
            <person name="de Groot N.N."/>
        </authorList>
    </citation>
    <scope>NUCLEOTIDE SEQUENCE [LARGE SCALE GENOMIC DNA]</scope>
    <source>
        <strain evidence="15 16">CGMCC 4.2026</strain>
    </source>
</reference>
<evidence type="ECO:0000256" key="12">
    <source>
        <dbReference type="SAM" id="MobiDB-lite"/>
    </source>
</evidence>
<evidence type="ECO:0000256" key="10">
    <source>
        <dbReference type="ARBA" id="ARBA00053030"/>
    </source>
</evidence>
<dbReference type="InterPro" id="IPR011613">
    <property type="entry name" value="GH15-like"/>
</dbReference>
<dbReference type="PANTHER" id="PTHR31616">
    <property type="entry name" value="TREHALASE"/>
    <property type="match status" value="1"/>
</dbReference>
<evidence type="ECO:0000256" key="3">
    <source>
        <dbReference type="ARBA" id="ARBA00012757"/>
    </source>
</evidence>
<evidence type="ECO:0000256" key="2">
    <source>
        <dbReference type="ARBA" id="ARBA00006188"/>
    </source>
</evidence>
<keyword evidence="7" id="KW-0326">Glycosidase</keyword>
<evidence type="ECO:0000259" key="14">
    <source>
        <dbReference type="Pfam" id="PF19291"/>
    </source>
</evidence>
<feature type="domain" description="Trehalase-like N-terminal" evidence="14">
    <location>
        <begin position="54"/>
        <end position="144"/>
    </location>
</feature>
<evidence type="ECO:0000313" key="16">
    <source>
        <dbReference type="Proteomes" id="UP000181951"/>
    </source>
</evidence>
<feature type="region of interest" description="Disordered" evidence="12">
    <location>
        <begin position="1"/>
        <end position="42"/>
    </location>
</feature>
<evidence type="ECO:0000259" key="13">
    <source>
        <dbReference type="Pfam" id="PF00723"/>
    </source>
</evidence>
<evidence type="ECO:0000256" key="7">
    <source>
        <dbReference type="ARBA" id="ARBA00023295"/>
    </source>
</evidence>
<dbReference type="GO" id="GO:0005993">
    <property type="term" value="P:trehalose catabolic process"/>
    <property type="evidence" value="ECO:0007669"/>
    <property type="project" value="UniProtKB-ARBA"/>
</dbReference>
<gene>
    <name evidence="15" type="ORF">SAMN05216267_105418</name>
</gene>
<dbReference type="Gene3D" id="1.50.10.10">
    <property type="match status" value="1"/>
</dbReference>
<keyword evidence="6" id="KW-0119">Carbohydrate metabolism</keyword>
<dbReference type="EC" id="3.2.1.28" evidence="3"/>
<evidence type="ECO:0000256" key="5">
    <source>
        <dbReference type="ARBA" id="ARBA00022801"/>
    </source>
</evidence>
<feature type="domain" description="GH15-like" evidence="13">
    <location>
        <begin position="291"/>
        <end position="656"/>
    </location>
</feature>
<keyword evidence="5" id="KW-0378">Hydrolase</keyword>
<dbReference type="Pfam" id="PF00723">
    <property type="entry name" value="Glyco_hydro_15"/>
    <property type="match status" value="1"/>
</dbReference>
<dbReference type="Proteomes" id="UP000181951">
    <property type="component" value="Unassembled WGS sequence"/>
</dbReference>
<evidence type="ECO:0000256" key="6">
    <source>
        <dbReference type="ARBA" id="ARBA00023277"/>
    </source>
</evidence>
<evidence type="ECO:0000256" key="4">
    <source>
        <dbReference type="ARBA" id="ARBA00019905"/>
    </source>
</evidence>
<evidence type="ECO:0000256" key="1">
    <source>
        <dbReference type="ARBA" id="ARBA00001576"/>
    </source>
</evidence>
<dbReference type="GO" id="GO:0004555">
    <property type="term" value="F:alpha,alpha-trehalase activity"/>
    <property type="evidence" value="ECO:0007669"/>
    <property type="project" value="UniProtKB-EC"/>
</dbReference>
<dbReference type="FunFam" id="1.50.10.10:FF:000005">
    <property type="entry name" value="Glycosyl hydrolase, glucoamylase"/>
    <property type="match status" value="1"/>
</dbReference>
<dbReference type="Pfam" id="PF19291">
    <property type="entry name" value="TREH_N"/>
    <property type="match status" value="1"/>
</dbReference>
<name>A0A1H8TI21_9ACTN</name>
<dbReference type="AlphaFoldDB" id="A0A1H8TI21"/>
<dbReference type="SUPFAM" id="SSF48208">
    <property type="entry name" value="Six-hairpin glycosidases"/>
    <property type="match status" value="1"/>
</dbReference>
<dbReference type="InterPro" id="IPR045582">
    <property type="entry name" value="Trehalase-like_N"/>
</dbReference>
<sequence>MQSPDAASREASSDKGYAVIPLPRVASADRPSTGTMPTADGSFGPAAAPHSFPAIADYAILSDCENTCLVAPGGAVEWLCLPRPHDPSVFGTLLDRSAGSFRLGPADAQVPASRRYLPGTKVLETTWQTRTGWLVVTDFLAVGPWHRRQERSIVHRRTPGDFDAEHVLIRIATCVYGSVETALACEPSFDYGRTGATWEYTAAGYEEAATTISDPVRLRMSGDLRLGHEGRAVHARHRLQAGESCFAALGWGTRPLPADLLEAREMLAHTERFWREWLDAAAFPDHTWREPLQRSALTLKALTYTPTGALLAASTTSLPEQPGGERNWDYRYTWIRDASFTLWALHSLGLDSEADDFLAFLADTLEAPGHEGTPGELQVLYGVDGAREVTESLLSHLSGYDGSRPVRIGNAAHDQDQHDIYGAVVDCVYQHTRNRDALSERSWRLVLVAVEAALDRWRKPDRGIWEVRGEPRHFTHSKVMCWVAADRGSRLAALRGDTDRAARWHAAAAEIHADVLANAVDERGRLTQYYGADGLDASLLLLPLFRFLPCDDPRLRSTVLAIADELTEDGLVLRYRTETTDDGLNGAEGSFLACSFWLVSALVEIGETGRAQALCERLLAASSPLGLYAEELDPGTGRHLGNFPQALTHLALINAVMHLVRAEQEVYVGGWPPASGGAAGPGPVPPTVRDPR</sequence>
<comment type="catalytic activity">
    <reaction evidence="1">
        <text>alpha,alpha-trehalose + H2O = alpha-D-glucose + beta-D-glucose</text>
        <dbReference type="Rhea" id="RHEA:32675"/>
        <dbReference type="ChEBI" id="CHEBI:15377"/>
        <dbReference type="ChEBI" id="CHEBI:15903"/>
        <dbReference type="ChEBI" id="CHEBI:16551"/>
        <dbReference type="ChEBI" id="CHEBI:17925"/>
        <dbReference type="EC" id="3.2.1.28"/>
    </reaction>
</comment>
<keyword evidence="16" id="KW-1185">Reference proteome</keyword>
<accession>A0A1H8TI21</accession>
<comment type="similarity">
    <text evidence="2">Belongs to the glycosyl hydrolase 15 family.</text>
</comment>
<evidence type="ECO:0000256" key="9">
    <source>
        <dbReference type="ARBA" id="ARBA00031637"/>
    </source>
</evidence>
<dbReference type="EMBL" id="FODD01000054">
    <property type="protein sequence ID" value="SEO90769.1"/>
    <property type="molecule type" value="Genomic_DNA"/>
</dbReference>
<dbReference type="InterPro" id="IPR008928">
    <property type="entry name" value="6-hairpin_glycosidase_sf"/>
</dbReference>
<evidence type="ECO:0000313" key="15">
    <source>
        <dbReference type="EMBL" id="SEO90769.1"/>
    </source>
</evidence>
<evidence type="ECO:0000256" key="11">
    <source>
        <dbReference type="ARBA" id="ARBA00060615"/>
    </source>
</evidence>